<feature type="compositionally biased region" description="Polar residues" evidence="1">
    <location>
        <begin position="44"/>
        <end position="56"/>
    </location>
</feature>
<feature type="compositionally biased region" description="Basic and acidic residues" evidence="1">
    <location>
        <begin position="80"/>
        <end position="91"/>
    </location>
</feature>
<evidence type="ECO:0000313" key="3">
    <source>
        <dbReference type="Proteomes" id="UP001341840"/>
    </source>
</evidence>
<gene>
    <name evidence="2" type="ORF">PIB30_077774</name>
</gene>
<keyword evidence="3" id="KW-1185">Reference proteome</keyword>
<reference evidence="2 3" key="1">
    <citation type="journal article" date="2023" name="Plants (Basel)">
        <title>Bridging the Gap: Combining Genomics and Transcriptomics Approaches to Understand Stylosanthes scabra, an Orphan Legume from the Brazilian Caatinga.</title>
        <authorList>
            <person name="Ferreira-Neto J.R.C."/>
            <person name="da Silva M.D."/>
            <person name="Binneck E."/>
            <person name="de Melo N.F."/>
            <person name="da Silva R.H."/>
            <person name="de Melo A.L.T.M."/>
            <person name="Pandolfi V."/>
            <person name="Bustamante F.O."/>
            <person name="Brasileiro-Vidal A.C."/>
            <person name="Benko-Iseppon A.M."/>
        </authorList>
    </citation>
    <scope>NUCLEOTIDE SEQUENCE [LARGE SCALE GENOMIC DNA]</scope>
    <source>
        <tissue evidence="2">Leaves</tissue>
    </source>
</reference>
<dbReference type="EMBL" id="JASCZI010242711">
    <property type="protein sequence ID" value="MED6211873.1"/>
    <property type="molecule type" value="Genomic_DNA"/>
</dbReference>
<protein>
    <submittedName>
        <fullName evidence="2">Uncharacterized protein</fullName>
    </submittedName>
</protein>
<sequence>MAGILTAIVYAGKRNLRKNNTNSKTCDRGGQFLSSSTATSFSLNHPNNLKSPLSHSSTERNVLKDASVDESDIPGGGAVREAKKKLDDKFRSSQQRKLEKPKRKCIYRRLWGMPLCHKSSVD</sequence>
<feature type="region of interest" description="Disordered" evidence="1">
    <location>
        <begin position="37"/>
        <end position="98"/>
    </location>
</feature>
<evidence type="ECO:0000256" key="1">
    <source>
        <dbReference type="SAM" id="MobiDB-lite"/>
    </source>
</evidence>
<comment type="caution">
    <text evidence="2">The sequence shown here is derived from an EMBL/GenBank/DDBJ whole genome shotgun (WGS) entry which is preliminary data.</text>
</comment>
<evidence type="ECO:0000313" key="2">
    <source>
        <dbReference type="EMBL" id="MED6211873.1"/>
    </source>
</evidence>
<dbReference type="Proteomes" id="UP001341840">
    <property type="component" value="Unassembled WGS sequence"/>
</dbReference>
<organism evidence="2 3">
    <name type="scientific">Stylosanthes scabra</name>
    <dbReference type="NCBI Taxonomy" id="79078"/>
    <lineage>
        <taxon>Eukaryota</taxon>
        <taxon>Viridiplantae</taxon>
        <taxon>Streptophyta</taxon>
        <taxon>Embryophyta</taxon>
        <taxon>Tracheophyta</taxon>
        <taxon>Spermatophyta</taxon>
        <taxon>Magnoliopsida</taxon>
        <taxon>eudicotyledons</taxon>
        <taxon>Gunneridae</taxon>
        <taxon>Pentapetalae</taxon>
        <taxon>rosids</taxon>
        <taxon>fabids</taxon>
        <taxon>Fabales</taxon>
        <taxon>Fabaceae</taxon>
        <taxon>Papilionoideae</taxon>
        <taxon>50 kb inversion clade</taxon>
        <taxon>dalbergioids sensu lato</taxon>
        <taxon>Dalbergieae</taxon>
        <taxon>Pterocarpus clade</taxon>
        <taxon>Stylosanthes</taxon>
    </lineage>
</organism>
<accession>A0ABU6YS16</accession>
<name>A0ABU6YS16_9FABA</name>
<feature type="compositionally biased region" description="Basic and acidic residues" evidence="1">
    <location>
        <begin position="57"/>
        <end position="67"/>
    </location>
</feature>
<proteinExistence type="predicted"/>